<comment type="catalytic activity">
    <reaction evidence="12">
        <text>pyruvate + ATP = phosphoenolpyruvate + ADP + H(+)</text>
        <dbReference type="Rhea" id="RHEA:18157"/>
        <dbReference type="ChEBI" id="CHEBI:15361"/>
        <dbReference type="ChEBI" id="CHEBI:15378"/>
        <dbReference type="ChEBI" id="CHEBI:30616"/>
        <dbReference type="ChEBI" id="CHEBI:58702"/>
        <dbReference type="ChEBI" id="CHEBI:456216"/>
        <dbReference type="EC" id="2.7.1.40"/>
    </reaction>
</comment>
<evidence type="ECO:0000256" key="4">
    <source>
        <dbReference type="ARBA" id="ARBA00022679"/>
    </source>
</evidence>
<dbReference type="SUPFAM" id="SSF51621">
    <property type="entry name" value="Phosphoenolpyruvate/pyruvate domain"/>
    <property type="match status" value="1"/>
</dbReference>
<dbReference type="RefSeq" id="WP_189507640.1">
    <property type="nucleotide sequence ID" value="NZ_BMZQ01000007.1"/>
</dbReference>
<dbReference type="InterPro" id="IPR001697">
    <property type="entry name" value="Pyr_Knase"/>
</dbReference>
<gene>
    <name evidence="14" type="ORF">GCM10016234_40680</name>
</gene>
<dbReference type="InterPro" id="IPR040442">
    <property type="entry name" value="Pyrv_kinase-like_dom_sf"/>
</dbReference>
<dbReference type="GO" id="GO:0000287">
    <property type="term" value="F:magnesium ion binding"/>
    <property type="evidence" value="ECO:0007669"/>
    <property type="project" value="InterPro"/>
</dbReference>
<dbReference type="EC" id="2.7.1.40" evidence="3 12"/>
<evidence type="ECO:0000313" key="15">
    <source>
        <dbReference type="Proteomes" id="UP000630142"/>
    </source>
</evidence>
<reference evidence="14" key="2">
    <citation type="submission" date="2020-09" db="EMBL/GenBank/DDBJ databases">
        <authorList>
            <person name="Sun Q."/>
            <person name="Kim S."/>
        </authorList>
    </citation>
    <scope>NUCLEOTIDE SEQUENCE</scope>
    <source>
        <strain evidence="14">KCTC 42249</strain>
    </source>
</reference>
<proteinExistence type="inferred from homology"/>
<organism evidence="14 15">
    <name type="scientific">Tianweitania populi</name>
    <dbReference type="NCBI Taxonomy" id="1607949"/>
    <lineage>
        <taxon>Bacteria</taxon>
        <taxon>Pseudomonadati</taxon>
        <taxon>Pseudomonadota</taxon>
        <taxon>Alphaproteobacteria</taxon>
        <taxon>Hyphomicrobiales</taxon>
        <taxon>Phyllobacteriaceae</taxon>
        <taxon>Tianweitania</taxon>
    </lineage>
</organism>
<protein>
    <recommendedName>
        <fullName evidence="3 12">Pyruvate kinase</fullName>
        <ecNumber evidence="3 12">2.7.1.40</ecNumber>
    </recommendedName>
</protein>
<evidence type="ECO:0000256" key="7">
    <source>
        <dbReference type="ARBA" id="ARBA00022777"/>
    </source>
</evidence>
<dbReference type="GO" id="GO:0016301">
    <property type="term" value="F:kinase activity"/>
    <property type="evidence" value="ECO:0007669"/>
    <property type="project" value="UniProtKB-KW"/>
</dbReference>
<keyword evidence="10 12" id="KW-0324">Glycolysis</keyword>
<evidence type="ECO:0000256" key="8">
    <source>
        <dbReference type="ARBA" id="ARBA00022840"/>
    </source>
</evidence>
<keyword evidence="15" id="KW-1185">Reference proteome</keyword>
<evidence type="ECO:0000256" key="10">
    <source>
        <dbReference type="ARBA" id="ARBA00023152"/>
    </source>
</evidence>
<sequence>MRQVGDVFSDLAKLREQVSQDGNRIADRWRPQVERTAFVPSVENLANYLAFRRHDIRPLQRDLTALGLSSLGRAEAHVMPTLDAVHTVLHALTEGSPFARQDEASFFGGETRLAERSGELFGERSPHSPVSLLVTLPSEAADQPELLQQLAELGVEAVRINCAHDDEDVWLRMIENVREAHAETGRRMRVFMDLAGPKIRTGDTRKGKNGNRVHTGDEFAIALPGQLKKVTKDLPALECTLPEAVRAAEVGNRISIDDGKLDVRVTRCEAWGIVVAVVAGGGDEKGYKLKSEKGINFPDTDLDVPALTQTDREHLVFAAHHADAIEFSFVQTRGDILQLQDALRGERPDDWQQVGLVLKIETSRAVKNLPDLIVQAAGQQPTAVMIARGDLAVQIGFARLAEIQEEILWLAEAAHVPVIWATQVLESFLKTGVPSRGEMTDAAMGARAECVMLNKGPHLLKAIPELDKLFGRMSEHMSKKTPQLRALQSWDAFAREHGAA</sequence>
<keyword evidence="8" id="KW-0067">ATP-binding</keyword>
<evidence type="ECO:0000259" key="13">
    <source>
        <dbReference type="Pfam" id="PF00224"/>
    </source>
</evidence>
<keyword evidence="9 12" id="KW-0460">Magnesium</keyword>
<evidence type="ECO:0000313" key="14">
    <source>
        <dbReference type="EMBL" id="GHD24455.1"/>
    </source>
</evidence>
<dbReference type="InterPro" id="IPR015793">
    <property type="entry name" value="Pyrv_Knase_brl"/>
</dbReference>
<dbReference type="InterPro" id="IPR011037">
    <property type="entry name" value="Pyrv_Knase-like_insert_dom_sf"/>
</dbReference>
<keyword evidence="11 14" id="KW-0670">Pyruvate</keyword>
<dbReference type="GO" id="GO:0004743">
    <property type="term" value="F:pyruvate kinase activity"/>
    <property type="evidence" value="ECO:0007669"/>
    <property type="project" value="UniProtKB-EC"/>
</dbReference>
<evidence type="ECO:0000256" key="6">
    <source>
        <dbReference type="ARBA" id="ARBA00022741"/>
    </source>
</evidence>
<dbReference type="Proteomes" id="UP000630142">
    <property type="component" value="Unassembled WGS sequence"/>
</dbReference>
<keyword evidence="6" id="KW-0547">Nucleotide-binding</keyword>
<dbReference type="Gene3D" id="2.40.33.10">
    <property type="entry name" value="PK beta-barrel domain-like"/>
    <property type="match status" value="1"/>
</dbReference>
<dbReference type="Gene3D" id="3.20.20.60">
    <property type="entry name" value="Phosphoenolpyruvate-binding domains"/>
    <property type="match status" value="1"/>
</dbReference>
<comment type="caution">
    <text evidence="14">The sequence shown here is derived from an EMBL/GenBank/DDBJ whole genome shotgun (WGS) entry which is preliminary data.</text>
</comment>
<evidence type="ECO:0000256" key="11">
    <source>
        <dbReference type="ARBA" id="ARBA00023317"/>
    </source>
</evidence>
<keyword evidence="7 12" id="KW-0418">Kinase</keyword>
<dbReference type="PRINTS" id="PR01050">
    <property type="entry name" value="PYRUVTKNASE"/>
</dbReference>
<reference evidence="14" key="1">
    <citation type="journal article" date="2014" name="Int. J. Syst. Evol. Microbiol.">
        <title>Complete genome sequence of Corynebacterium casei LMG S-19264T (=DSM 44701T), isolated from a smear-ripened cheese.</title>
        <authorList>
            <consortium name="US DOE Joint Genome Institute (JGI-PGF)"/>
            <person name="Walter F."/>
            <person name="Albersmeier A."/>
            <person name="Kalinowski J."/>
            <person name="Ruckert C."/>
        </authorList>
    </citation>
    <scope>NUCLEOTIDE SEQUENCE</scope>
    <source>
        <strain evidence="14">KCTC 42249</strain>
    </source>
</reference>
<comment type="pathway">
    <text evidence="1 12">Carbohydrate degradation; glycolysis; pyruvate from D-glyceraldehyde 3-phosphate: step 5/5.</text>
</comment>
<name>A0A8J3DZG4_9HYPH</name>
<evidence type="ECO:0000256" key="2">
    <source>
        <dbReference type="ARBA" id="ARBA00008663"/>
    </source>
</evidence>
<dbReference type="SUPFAM" id="SSF50800">
    <property type="entry name" value="PK beta-barrel domain-like"/>
    <property type="match status" value="1"/>
</dbReference>
<dbReference type="InterPro" id="IPR015813">
    <property type="entry name" value="Pyrv/PenolPyrv_kinase-like_dom"/>
</dbReference>
<dbReference type="InterPro" id="IPR015806">
    <property type="entry name" value="Pyrv_Knase_insert_dom_sf"/>
</dbReference>
<evidence type="ECO:0000256" key="5">
    <source>
        <dbReference type="ARBA" id="ARBA00022723"/>
    </source>
</evidence>
<evidence type="ECO:0000256" key="1">
    <source>
        <dbReference type="ARBA" id="ARBA00004997"/>
    </source>
</evidence>
<dbReference type="GO" id="GO:0030955">
    <property type="term" value="F:potassium ion binding"/>
    <property type="evidence" value="ECO:0007669"/>
    <property type="project" value="InterPro"/>
</dbReference>
<dbReference type="EMBL" id="BMZQ01000007">
    <property type="protein sequence ID" value="GHD24455.1"/>
    <property type="molecule type" value="Genomic_DNA"/>
</dbReference>
<dbReference type="Pfam" id="PF00224">
    <property type="entry name" value="PK"/>
    <property type="match status" value="1"/>
</dbReference>
<dbReference type="AlphaFoldDB" id="A0A8J3DZG4"/>
<dbReference type="UniPathway" id="UPA00109">
    <property type="reaction ID" value="UER00188"/>
</dbReference>
<evidence type="ECO:0000256" key="12">
    <source>
        <dbReference type="RuleBase" id="RU000504"/>
    </source>
</evidence>
<evidence type="ECO:0000256" key="9">
    <source>
        <dbReference type="ARBA" id="ARBA00022842"/>
    </source>
</evidence>
<keyword evidence="4 12" id="KW-0808">Transferase</keyword>
<dbReference type="PANTHER" id="PTHR11817">
    <property type="entry name" value="PYRUVATE KINASE"/>
    <property type="match status" value="1"/>
</dbReference>
<feature type="domain" description="Pyruvate kinase barrel" evidence="13">
    <location>
        <begin position="140"/>
        <end position="454"/>
    </location>
</feature>
<comment type="similarity">
    <text evidence="2 12">Belongs to the pyruvate kinase family.</text>
</comment>
<keyword evidence="5" id="KW-0479">Metal-binding</keyword>
<accession>A0A8J3DZG4</accession>
<evidence type="ECO:0000256" key="3">
    <source>
        <dbReference type="ARBA" id="ARBA00012142"/>
    </source>
</evidence>
<dbReference type="GO" id="GO:0005524">
    <property type="term" value="F:ATP binding"/>
    <property type="evidence" value="ECO:0007669"/>
    <property type="project" value="UniProtKB-KW"/>
</dbReference>